<gene>
    <name evidence="2" type="ORF">M413DRAFT_445530</name>
</gene>
<feature type="compositionally biased region" description="Basic and acidic residues" evidence="1">
    <location>
        <begin position="9"/>
        <end position="21"/>
    </location>
</feature>
<organism evidence="2 3">
    <name type="scientific">Hebeloma cylindrosporum</name>
    <dbReference type="NCBI Taxonomy" id="76867"/>
    <lineage>
        <taxon>Eukaryota</taxon>
        <taxon>Fungi</taxon>
        <taxon>Dikarya</taxon>
        <taxon>Basidiomycota</taxon>
        <taxon>Agaricomycotina</taxon>
        <taxon>Agaricomycetes</taxon>
        <taxon>Agaricomycetidae</taxon>
        <taxon>Agaricales</taxon>
        <taxon>Agaricineae</taxon>
        <taxon>Hymenogastraceae</taxon>
        <taxon>Hebeloma</taxon>
    </lineage>
</organism>
<dbReference type="AlphaFoldDB" id="A0A0C3CD70"/>
<proteinExistence type="predicted"/>
<dbReference type="Proteomes" id="UP000053424">
    <property type="component" value="Unassembled WGS sequence"/>
</dbReference>
<sequence length="71" mass="7685">MAARSSRGVRSERQRNEEAKVVQRSSSISSFMGWNLGSARADNSMTSVEIDVKSRITSMDVNDSVVAGGFS</sequence>
<feature type="region of interest" description="Disordered" evidence="1">
    <location>
        <begin position="1"/>
        <end position="21"/>
    </location>
</feature>
<evidence type="ECO:0000256" key="1">
    <source>
        <dbReference type="SAM" id="MobiDB-lite"/>
    </source>
</evidence>
<keyword evidence="3" id="KW-1185">Reference proteome</keyword>
<protein>
    <submittedName>
        <fullName evidence="2">Uncharacterized protein</fullName>
    </submittedName>
</protein>
<evidence type="ECO:0000313" key="2">
    <source>
        <dbReference type="EMBL" id="KIM41556.1"/>
    </source>
</evidence>
<reference evidence="3" key="2">
    <citation type="submission" date="2015-01" db="EMBL/GenBank/DDBJ databases">
        <title>Evolutionary Origins and Diversification of the Mycorrhizal Mutualists.</title>
        <authorList>
            <consortium name="DOE Joint Genome Institute"/>
            <consortium name="Mycorrhizal Genomics Consortium"/>
            <person name="Kohler A."/>
            <person name="Kuo A."/>
            <person name="Nagy L.G."/>
            <person name="Floudas D."/>
            <person name="Copeland A."/>
            <person name="Barry K.W."/>
            <person name="Cichocki N."/>
            <person name="Veneault-Fourrey C."/>
            <person name="LaButti K."/>
            <person name="Lindquist E.A."/>
            <person name="Lipzen A."/>
            <person name="Lundell T."/>
            <person name="Morin E."/>
            <person name="Murat C."/>
            <person name="Riley R."/>
            <person name="Ohm R."/>
            <person name="Sun H."/>
            <person name="Tunlid A."/>
            <person name="Henrissat B."/>
            <person name="Grigoriev I.V."/>
            <person name="Hibbett D.S."/>
            <person name="Martin F."/>
        </authorList>
    </citation>
    <scope>NUCLEOTIDE SEQUENCE [LARGE SCALE GENOMIC DNA]</scope>
    <source>
        <strain evidence="3">h7</strain>
    </source>
</reference>
<dbReference type="HOGENOM" id="CLU_2740293_0_0_1"/>
<reference evidence="2 3" key="1">
    <citation type="submission" date="2014-04" db="EMBL/GenBank/DDBJ databases">
        <authorList>
            <consortium name="DOE Joint Genome Institute"/>
            <person name="Kuo A."/>
            <person name="Gay G."/>
            <person name="Dore J."/>
            <person name="Kohler A."/>
            <person name="Nagy L.G."/>
            <person name="Floudas D."/>
            <person name="Copeland A."/>
            <person name="Barry K.W."/>
            <person name="Cichocki N."/>
            <person name="Veneault-Fourrey C."/>
            <person name="LaButti K."/>
            <person name="Lindquist E.A."/>
            <person name="Lipzen A."/>
            <person name="Lundell T."/>
            <person name="Morin E."/>
            <person name="Murat C."/>
            <person name="Sun H."/>
            <person name="Tunlid A."/>
            <person name="Henrissat B."/>
            <person name="Grigoriev I.V."/>
            <person name="Hibbett D.S."/>
            <person name="Martin F."/>
            <person name="Nordberg H.P."/>
            <person name="Cantor M.N."/>
            <person name="Hua S.X."/>
        </authorList>
    </citation>
    <scope>NUCLEOTIDE SEQUENCE [LARGE SCALE GENOMIC DNA]</scope>
    <source>
        <strain evidence="3">h7</strain>
    </source>
</reference>
<dbReference type="EMBL" id="KN831780">
    <property type="protein sequence ID" value="KIM41556.1"/>
    <property type="molecule type" value="Genomic_DNA"/>
</dbReference>
<evidence type="ECO:0000313" key="3">
    <source>
        <dbReference type="Proteomes" id="UP000053424"/>
    </source>
</evidence>
<accession>A0A0C3CD70</accession>
<name>A0A0C3CD70_HEBCY</name>